<dbReference type="Proteomes" id="UP001240236">
    <property type="component" value="Unassembled WGS sequence"/>
</dbReference>
<keyword evidence="3 9" id="KW-0633">Potassium transport</keyword>
<comment type="subunit">
    <text evidence="9">The system is composed of three essential subunits: KdpA, KdpB and KdpC.</text>
</comment>
<evidence type="ECO:0000256" key="5">
    <source>
        <dbReference type="ARBA" id="ARBA00022958"/>
    </source>
</evidence>
<evidence type="ECO:0000256" key="8">
    <source>
        <dbReference type="ARBA" id="ARBA00023136"/>
    </source>
</evidence>
<evidence type="ECO:0000256" key="4">
    <source>
        <dbReference type="ARBA" id="ARBA00022692"/>
    </source>
</evidence>
<keyword evidence="2 9" id="KW-1003">Cell membrane</keyword>
<evidence type="ECO:0000256" key="1">
    <source>
        <dbReference type="ARBA" id="ARBA00022448"/>
    </source>
</evidence>
<comment type="subcellular location">
    <subcellularLocation>
        <location evidence="9">Cell membrane</location>
        <topology evidence="9">Multi-pass membrane protein</topology>
    </subcellularLocation>
</comment>
<dbReference type="InterPro" id="IPR004623">
    <property type="entry name" value="KdpA"/>
</dbReference>
<evidence type="ECO:0000313" key="11">
    <source>
        <dbReference type="Proteomes" id="UP001240236"/>
    </source>
</evidence>
<dbReference type="PIRSF" id="PIRSF001294">
    <property type="entry name" value="K_ATPaseA"/>
    <property type="match status" value="1"/>
</dbReference>
<protein>
    <recommendedName>
        <fullName evidence="9">Potassium-transporting ATPase potassium-binding subunit</fullName>
    </recommendedName>
    <alternativeName>
        <fullName evidence="9">ATP phosphohydrolase [potassium-transporting] A chain</fullName>
    </alternativeName>
    <alternativeName>
        <fullName evidence="9">Potassium-binding and translocating subunit A</fullName>
    </alternativeName>
    <alternativeName>
        <fullName evidence="9">Potassium-translocating ATPase A chain</fullName>
    </alternativeName>
</protein>
<dbReference type="Pfam" id="PF03814">
    <property type="entry name" value="KdpA"/>
    <property type="match status" value="1"/>
</dbReference>
<comment type="caution">
    <text evidence="10">The sequence shown here is derived from an EMBL/GenBank/DDBJ whole genome shotgun (WGS) entry which is preliminary data.</text>
</comment>
<evidence type="ECO:0000256" key="6">
    <source>
        <dbReference type="ARBA" id="ARBA00022989"/>
    </source>
</evidence>
<evidence type="ECO:0000256" key="2">
    <source>
        <dbReference type="ARBA" id="ARBA00022475"/>
    </source>
</evidence>
<sequence length="551" mass="57724">MNTTVAGVIFLISLVVAIAAVHRPFGDYMFRVVSRREHSRVERGIYRVIGVDPDAEQSWAVYGRSVLAFSAVSVLFLYGLLRLQHHLPLSLGTAPVTGHIAWNTAVSFVTNTNWQAYSGESTLGHLVQMTGLAVQNFVSAAVGIAVAVAFVRGFARSRTDQLGNFWIDLTRITLRVLLPVAMLGALVLMLGGVVQNLSTGTLAETVAGGSQTITGGPVASQEAIKLLGTNGGGFYNANSAHPFSNPATWTNWVQLFLILLIPFCMPRVFGRMVGQNRQGYAIVSVMALLALASIALITVFELRAGGTVPTAAGAAMEGKEVRFGVVDSAVFAAITTLTSTGAVNSFHDSYTALGGMMPMINMMLGEVAPGGVGSGLYGMLVLATITVFVAGLMVGRTPEYLGKKIGAREIKLASLYFLITPILVLTGTALAFATGNASTALNVGPHGLSEVLYAFTSAANNNGSAFAGITVNTLWWDVATGLAMLLGRFLPIIFVLGLAGALARQTPVPESEGTLPTHRPLFVGMVAGVTVVLVALTFLPALALGPLAEGL</sequence>
<evidence type="ECO:0000256" key="3">
    <source>
        <dbReference type="ARBA" id="ARBA00022538"/>
    </source>
</evidence>
<feature type="transmembrane region" description="Helical" evidence="9">
    <location>
        <begin position="129"/>
        <end position="151"/>
    </location>
</feature>
<dbReference type="PANTHER" id="PTHR30607:SF2">
    <property type="entry name" value="POTASSIUM-TRANSPORTING ATPASE POTASSIUM-BINDING SUBUNIT"/>
    <property type="match status" value="1"/>
</dbReference>
<comment type="similarity">
    <text evidence="9">Belongs to the KdpA family.</text>
</comment>
<dbReference type="EMBL" id="JAUSUZ010000001">
    <property type="protein sequence ID" value="MDQ0370154.1"/>
    <property type="molecule type" value="Genomic_DNA"/>
</dbReference>
<gene>
    <name evidence="9" type="primary">kdpA</name>
    <name evidence="10" type="ORF">J2S42_006823</name>
</gene>
<keyword evidence="4 9" id="KW-0812">Transmembrane</keyword>
<feature type="transmembrane region" description="Helical" evidence="9">
    <location>
        <begin position="415"/>
        <end position="433"/>
    </location>
</feature>
<dbReference type="NCBIfam" id="TIGR00680">
    <property type="entry name" value="kdpA"/>
    <property type="match status" value="1"/>
</dbReference>
<dbReference type="AlphaFoldDB" id="A0AAE3W7M1"/>
<keyword evidence="1 9" id="KW-0813">Transport</keyword>
<feature type="transmembrane region" description="Helical" evidence="9">
    <location>
        <begin position="88"/>
        <end position="109"/>
    </location>
</feature>
<proteinExistence type="inferred from homology"/>
<feature type="transmembrane region" description="Helical" evidence="9">
    <location>
        <begin position="61"/>
        <end position="81"/>
    </location>
</feature>
<feature type="transmembrane region" description="Helical" evidence="9">
    <location>
        <begin position="252"/>
        <end position="269"/>
    </location>
</feature>
<keyword evidence="7 9" id="KW-0406">Ion transport</keyword>
<keyword evidence="11" id="KW-1185">Reference proteome</keyword>
<dbReference type="GO" id="GO:0005886">
    <property type="term" value="C:plasma membrane"/>
    <property type="evidence" value="ECO:0007669"/>
    <property type="project" value="UniProtKB-SubCell"/>
</dbReference>
<accession>A0AAE3W7M1</accession>
<feature type="transmembrane region" description="Helical" evidence="9">
    <location>
        <begin position="522"/>
        <end position="543"/>
    </location>
</feature>
<keyword evidence="6 9" id="KW-1133">Transmembrane helix</keyword>
<dbReference type="GO" id="GO:0030955">
    <property type="term" value="F:potassium ion binding"/>
    <property type="evidence" value="ECO:0007669"/>
    <property type="project" value="UniProtKB-UniRule"/>
</dbReference>
<keyword evidence="5 9" id="KW-0630">Potassium</keyword>
<feature type="transmembrane region" description="Helical" evidence="9">
    <location>
        <begin position="482"/>
        <end position="502"/>
    </location>
</feature>
<dbReference type="GO" id="GO:0008556">
    <property type="term" value="F:P-type potassium transmembrane transporter activity"/>
    <property type="evidence" value="ECO:0007669"/>
    <property type="project" value="InterPro"/>
</dbReference>
<dbReference type="RefSeq" id="WP_307245899.1">
    <property type="nucleotide sequence ID" value="NZ_JAUSUZ010000001.1"/>
</dbReference>
<feature type="transmembrane region" description="Helical" evidence="9">
    <location>
        <begin position="172"/>
        <end position="194"/>
    </location>
</feature>
<organism evidence="10 11">
    <name type="scientific">Catenuloplanes indicus</name>
    <dbReference type="NCBI Taxonomy" id="137267"/>
    <lineage>
        <taxon>Bacteria</taxon>
        <taxon>Bacillati</taxon>
        <taxon>Actinomycetota</taxon>
        <taxon>Actinomycetes</taxon>
        <taxon>Micromonosporales</taxon>
        <taxon>Micromonosporaceae</taxon>
        <taxon>Catenuloplanes</taxon>
    </lineage>
</organism>
<evidence type="ECO:0000256" key="7">
    <source>
        <dbReference type="ARBA" id="ARBA00023065"/>
    </source>
</evidence>
<feature type="transmembrane region" description="Helical" evidence="9">
    <location>
        <begin position="281"/>
        <end position="300"/>
    </location>
</feature>
<keyword evidence="8 9" id="KW-0472">Membrane</keyword>
<name>A0AAE3W7M1_9ACTN</name>
<comment type="function">
    <text evidence="9">Part of the high-affinity ATP-driven potassium transport (or Kdp) system, which catalyzes the hydrolysis of ATP coupled with the electrogenic transport of potassium into the cytoplasm. This subunit binds the extracellular potassium ions and delivers the ions to the membrane domain of KdpB through an intramembrane tunnel.</text>
</comment>
<evidence type="ECO:0000256" key="9">
    <source>
        <dbReference type="HAMAP-Rule" id="MF_00275"/>
    </source>
</evidence>
<dbReference type="PANTHER" id="PTHR30607">
    <property type="entry name" value="POTASSIUM-TRANSPORTING ATPASE A CHAIN"/>
    <property type="match status" value="1"/>
</dbReference>
<feature type="transmembrane region" description="Helical" evidence="9">
    <location>
        <begin position="376"/>
        <end position="394"/>
    </location>
</feature>
<evidence type="ECO:0000313" key="10">
    <source>
        <dbReference type="EMBL" id="MDQ0370154.1"/>
    </source>
</evidence>
<reference evidence="10 11" key="1">
    <citation type="submission" date="2023-07" db="EMBL/GenBank/DDBJ databases">
        <title>Sequencing the genomes of 1000 actinobacteria strains.</title>
        <authorList>
            <person name="Klenk H.-P."/>
        </authorList>
    </citation>
    <scope>NUCLEOTIDE SEQUENCE [LARGE SCALE GENOMIC DNA]</scope>
    <source>
        <strain evidence="10 11">DSM 44709</strain>
    </source>
</reference>
<dbReference type="HAMAP" id="MF_00275">
    <property type="entry name" value="KdpA"/>
    <property type="match status" value="1"/>
</dbReference>